<dbReference type="Proteomes" id="UP001419268">
    <property type="component" value="Unassembled WGS sequence"/>
</dbReference>
<proteinExistence type="predicted"/>
<keyword evidence="2" id="KW-1185">Reference proteome</keyword>
<comment type="caution">
    <text evidence="1">The sequence shown here is derived from an EMBL/GenBank/DDBJ whole genome shotgun (WGS) entry which is preliminary data.</text>
</comment>
<accession>A0AAP0JWD9</accession>
<dbReference type="EMBL" id="JBBNAG010000004">
    <property type="protein sequence ID" value="KAK9140280.1"/>
    <property type="molecule type" value="Genomic_DNA"/>
</dbReference>
<organism evidence="1 2">
    <name type="scientific">Stephania cephalantha</name>
    <dbReference type="NCBI Taxonomy" id="152367"/>
    <lineage>
        <taxon>Eukaryota</taxon>
        <taxon>Viridiplantae</taxon>
        <taxon>Streptophyta</taxon>
        <taxon>Embryophyta</taxon>
        <taxon>Tracheophyta</taxon>
        <taxon>Spermatophyta</taxon>
        <taxon>Magnoliopsida</taxon>
        <taxon>Ranunculales</taxon>
        <taxon>Menispermaceae</taxon>
        <taxon>Menispermoideae</taxon>
        <taxon>Cissampelideae</taxon>
        <taxon>Stephania</taxon>
    </lineage>
</organism>
<dbReference type="AlphaFoldDB" id="A0AAP0JWD9"/>
<reference evidence="1 2" key="1">
    <citation type="submission" date="2024-01" db="EMBL/GenBank/DDBJ databases">
        <title>Genome assemblies of Stephania.</title>
        <authorList>
            <person name="Yang L."/>
        </authorList>
    </citation>
    <scope>NUCLEOTIDE SEQUENCE [LARGE SCALE GENOMIC DNA]</scope>
    <source>
        <strain evidence="1">JXDWG</strain>
        <tissue evidence="1">Leaf</tissue>
    </source>
</reference>
<sequence>MSLCRSFCVKMTSARKNIVAKLNKGEKLNRDSYEIGSLKIQYVLEEQEALKVLNNVLTEL</sequence>
<protein>
    <submittedName>
        <fullName evidence="1">Uncharacterized protein</fullName>
    </submittedName>
</protein>
<evidence type="ECO:0000313" key="1">
    <source>
        <dbReference type="EMBL" id="KAK9140280.1"/>
    </source>
</evidence>
<gene>
    <name evidence="1" type="ORF">Scep_009961</name>
</gene>
<name>A0AAP0JWD9_9MAGN</name>
<evidence type="ECO:0000313" key="2">
    <source>
        <dbReference type="Proteomes" id="UP001419268"/>
    </source>
</evidence>